<keyword evidence="2" id="KW-1185">Reference proteome</keyword>
<dbReference type="STRING" id="1470563.SAMN05444000_12826"/>
<organism evidence="1 2">
    <name type="scientific">Shimia gijangensis</name>
    <dbReference type="NCBI Taxonomy" id="1470563"/>
    <lineage>
        <taxon>Bacteria</taxon>
        <taxon>Pseudomonadati</taxon>
        <taxon>Pseudomonadota</taxon>
        <taxon>Alphaproteobacteria</taxon>
        <taxon>Rhodobacterales</taxon>
        <taxon>Roseobacteraceae</taxon>
    </lineage>
</organism>
<sequence>MTNAFSYACKDCEGMEACPASFVAETTDEVWKLVELHAQIAHNESSTDWDSETREYLGTLIKPISV</sequence>
<dbReference type="InterPro" id="IPR009409">
    <property type="entry name" value="DUF1059"/>
</dbReference>
<dbReference type="RefSeq" id="WP_073256332.1">
    <property type="nucleotide sequence ID" value="NZ_FQZQ01000028.1"/>
</dbReference>
<evidence type="ECO:0000313" key="1">
    <source>
        <dbReference type="EMBL" id="SHK41355.1"/>
    </source>
</evidence>
<dbReference type="Proteomes" id="UP000183982">
    <property type="component" value="Unassembled WGS sequence"/>
</dbReference>
<gene>
    <name evidence="1" type="ORF">SAMN05444000_12826</name>
</gene>
<evidence type="ECO:0008006" key="3">
    <source>
        <dbReference type="Google" id="ProtNLM"/>
    </source>
</evidence>
<evidence type="ECO:0000313" key="2">
    <source>
        <dbReference type="Proteomes" id="UP000183982"/>
    </source>
</evidence>
<dbReference type="OrthoDB" id="7709378at2"/>
<dbReference type="EMBL" id="FQZQ01000028">
    <property type="protein sequence ID" value="SHK41355.1"/>
    <property type="molecule type" value="Genomic_DNA"/>
</dbReference>
<reference evidence="2" key="1">
    <citation type="submission" date="2016-11" db="EMBL/GenBank/DDBJ databases">
        <authorList>
            <person name="Varghese N."/>
            <person name="Submissions S."/>
        </authorList>
    </citation>
    <scope>NUCLEOTIDE SEQUENCE [LARGE SCALE GENOMIC DNA]</scope>
    <source>
        <strain evidence="2">DSM 100564</strain>
    </source>
</reference>
<proteinExistence type="predicted"/>
<protein>
    <recommendedName>
        <fullName evidence="3">DUF1059 domain-containing protein</fullName>
    </recommendedName>
</protein>
<name>A0A1M6S9H0_9RHOB</name>
<dbReference type="Pfam" id="PF06348">
    <property type="entry name" value="DUF1059"/>
    <property type="match status" value="1"/>
</dbReference>
<dbReference type="AlphaFoldDB" id="A0A1M6S9H0"/>
<accession>A0A1M6S9H0</accession>